<accession>A0A2A8D1C5</accession>
<evidence type="ECO:0000256" key="6">
    <source>
        <dbReference type="SAM" id="Phobius"/>
    </source>
</evidence>
<dbReference type="EMBL" id="PDEQ01000001">
    <property type="protein sequence ID" value="PEN14735.1"/>
    <property type="molecule type" value="Genomic_DNA"/>
</dbReference>
<keyword evidence="5 6" id="KW-0472">Membrane</keyword>
<dbReference type="RefSeq" id="WP_098073629.1">
    <property type="nucleotide sequence ID" value="NZ_PDEQ01000001.1"/>
</dbReference>
<keyword evidence="8" id="KW-1185">Reference proteome</keyword>
<dbReference type="PANTHER" id="PTHR13353">
    <property type="entry name" value="TRANSMEMBRANE PROTEIN 19"/>
    <property type="match status" value="1"/>
</dbReference>
<comment type="subcellular location">
    <subcellularLocation>
        <location evidence="1">Membrane</location>
        <topology evidence="1">Multi-pass membrane protein</topology>
    </subcellularLocation>
</comment>
<protein>
    <recommendedName>
        <fullName evidence="9">DUF92 domain-containing protein</fullName>
    </recommendedName>
</protein>
<evidence type="ECO:0000256" key="2">
    <source>
        <dbReference type="ARBA" id="ARBA00009012"/>
    </source>
</evidence>
<comment type="caution">
    <text evidence="7">The sequence shown here is derived from an EMBL/GenBank/DDBJ whole genome shotgun (WGS) entry which is preliminary data.</text>
</comment>
<feature type="transmembrane region" description="Helical" evidence="6">
    <location>
        <begin position="176"/>
        <end position="196"/>
    </location>
</feature>
<feature type="transmembrane region" description="Helical" evidence="6">
    <location>
        <begin position="65"/>
        <end position="85"/>
    </location>
</feature>
<dbReference type="AlphaFoldDB" id="A0A2A8D1C5"/>
<evidence type="ECO:0008006" key="9">
    <source>
        <dbReference type="Google" id="ProtNLM"/>
    </source>
</evidence>
<reference evidence="7 8" key="1">
    <citation type="submission" date="2017-10" db="EMBL/GenBank/DDBJ databases">
        <title>Draft genome of Longibacter Salinarum.</title>
        <authorList>
            <person name="Goh K.M."/>
            <person name="Shamsir M.S."/>
            <person name="Lim S.W."/>
        </authorList>
    </citation>
    <scope>NUCLEOTIDE SEQUENCE [LARGE SCALE GENOMIC DNA]</scope>
    <source>
        <strain evidence="7 8">KCTC 52045</strain>
    </source>
</reference>
<feature type="transmembrane region" description="Helical" evidence="6">
    <location>
        <begin position="97"/>
        <end position="115"/>
    </location>
</feature>
<dbReference type="OrthoDB" id="1494307at2"/>
<feature type="transmembrane region" description="Helical" evidence="6">
    <location>
        <begin position="151"/>
        <end position="170"/>
    </location>
</feature>
<evidence type="ECO:0000256" key="5">
    <source>
        <dbReference type="ARBA" id="ARBA00023136"/>
    </source>
</evidence>
<evidence type="ECO:0000256" key="4">
    <source>
        <dbReference type="ARBA" id="ARBA00022989"/>
    </source>
</evidence>
<evidence type="ECO:0000256" key="3">
    <source>
        <dbReference type="ARBA" id="ARBA00022692"/>
    </source>
</evidence>
<feature type="transmembrane region" description="Helical" evidence="6">
    <location>
        <begin position="121"/>
        <end position="139"/>
    </location>
</feature>
<sequence>MNIHHLLGNALCIVVGLSVLTGWAVLGDVLRRAGVQATNVRRVVHMLVGLTVAAAPLVLGTPRVLYVLAIVFIAVNSVAWARGWLPGMHEARPSSLGTVLFPLSVIPAVGLTWMVDPVRIPAFQIAYLVLAIADPVAAWRGTEAGDKSPAGSLTFGLTALGLTVVSILILVETQSFGVALTGAIAVAAATTAAEAIGRDGWDNLFIVLAGIGAMIPWLDAPASPIVMYAVLSGVVFAGLAYALRALTWDGAIAGGLLAASFVAWVDPIWAIPAVVFFVGSSALSLFGRSRKAETRKRVEKVGARDSAQVAANGGVGWLMLGLSLAISDPLVLYGMLGAFAAAAADTWATELGSLSRHRPISLRTWTRVPRGASGAVSPTGTVASALGAATVALSAWAIGLGGIGTTVAVIVAGIAGSWTDSLVGATLQANYRNPMTGEWTERRPANVTQPIHGYTLINNDVVNAIGTATGACVAILLIELVVRGLA</sequence>
<feature type="transmembrane region" description="Helical" evidence="6">
    <location>
        <begin position="309"/>
        <end position="326"/>
    </location>
</feature>
<feature type="transmembrane region" description="Helical" evidence="6">
    <location>
        <begin position="42"/>
        <end position="59"/>
    </location>
</feature>
<dbReference type="InterPro" id="IPR002794">
    <property type="entry name" value="DUF92_TMEM19"/>
</dbReference>
<feature type="transmembrane region" description="Helical" evidence="6">
    <location>
        <begin position="248"/>
        <end position="265"/>
    </location>
</feature>
<dbReference type="Pfam" id="PF01940">
    <property type="entry name" value="DUF92"/>
    <property type="match status" value="1"/>
</dbReference>
<keyword evidence="4 6" id="KW-1133">Transmembrane helix</keyword>
<evidence type="ECO:0000313" key="8">
    <source>
        <dbReference type="Proteomes" id="UP000220102"/>
    </source>
</evidence>
<organism evidence="7 8">
    <name type="scientific">Longibacter salinarum</name>
    <dbReference type="NCBI Taxonomy" id="1850348"/>
    <lineage>
        <taxon>Bacteria</taxon>
        <taxon>Pseudomonadati</taxon>
        <taxon>Rhodothermota</taxon>
        <taxon>Rhodothermia</taxon>
        <taxon>Rhodothermales</taxon>
        <taxon>Salisaetaceae</taxon>
        <taxon>Longibacter</taxon>
    </lineage>
</organism>
<feature type="transmembrane region" description="Helical" evidence="6">
    <location>
        <begin position="271"/>
        <end position="288"/>
    </location>
</feature>
<keyword evidence="3 6" id="KW-0812">Transmembrane</keyword>
<evidence type="ECO:0000256" key="1">
    <source>
        <dbReference type="ARBA" id="ARBA00004141"/>
    </source>
</evidence>
<dbReference type="PANTHER" id="PTHR13353:SF5">
    <property type="entry name" value="TRANSMEMBRANE PROTEIN 19"/>
    <property type="match status" value="1"/>
</dbReference>
<gene>
    <name evidence="7" type="ORF">CRI94_00100</name>
</gene>
<dbReference type="GO" id="GO:0016020">
    <property type="term" value="C:membrane"/>
    <property type="evidence" value="ECO:0007669"/>
    <property type="project" value="UniProtKB-SubCell"/>
</dbReference>
<name>A0A2A8D1C5_9BACT</name>
<feature type="transmembrane region" description="Helical" evidence="6">
    <location>
        <begin position="461"/>
        <end position="482"/>
    </location>
</feature>
<feature type="transmembrane region" description="Helical" evidence="6">
    <location>
        <begin position="6"/>
        <end position="30"/>
    </location>
</feature>
<evidence type="ECO:0000313" key="7">
    <source>
        <dbReference type="EMBL" id="PEN14735.1"/>
    </source>
</evidence>
<dbReference type="Proteomes" id="UP000220102">
    <property type="component" value="Unassembled WGS sequence"/>
</dbReference>
<proteinExistence type="inferred from homology"/>
<comment type="similarity">
    <text evidence="2">Belongs to the TMEM19 family.</text>
</comment>